<accession>A0A151Z894</accession>
<organism evidence="1 2">
    <name type="scientific">Tieghemostelium lacteum</name>
    <name type="common">Slime mold</name>
    <name type="synonym">Dictyostelium lacteum</name>
    <dbReference type="NCBI Taxonomy" id="361077"/>
    <lineage>
        <taxon>Eukaryota</taxon>
        <taxon>Amoebozoa</taxon>
        <taxon>Evosea</taxon>
        <taxon>Eumycetozoa</taxon>
        <taxon>Dictyostelia</taxon>
        <taxon>Dictyosteliales</taxon>
        <taxon>Raperosteliaceae</taxon>
        <taxon>Tieghemostelium</taxon>
    </lineage>
</organism>
<sequence>MTINSNVLKCPICHNDVKIEDFKSHCENSCFVVLQSMIATKSNQGSTEDTELLIKFNKLKEKILTQLDKRERLLEKNEKLLKPYKEIYIEYNKHRNSLLQNEIDHEKFFQSKHLSCLTQNYAMTNLTKESADLNKRVNWCISNLNSMIEEEKTFIQGSVEVALKQQEEIDKEYKKYSRVGCSDNDY</sequence>
<dbReference type="EMBL" id="LODT01000037">
    <property type="protein sequence ID" value="KYQ90172.1"/>
    <property type="molecule type" value="Genomic_DNA"/>
</dbReference>
<name>A0A151Z894_TIELA</name>
<proteinExistence type="predicted"/>
<dbReference type="AlphaFoldDB" id="A0A151Z894"/>
<evidence type="ECO:0000313" key="1">
    <source>
        <dbReference type="EMBL" id="KYQ90172.1"/>
    </source>
</evidence>
<gene>
    <name evidence="1" type="ORF">DLAC_08765</name>
</gene>
<comment type="caution">
    <text evidence="1">The sequence shown here is derived from an EMBL/GenBank/DDBJ whole genome shotgun (WGS) entry which is preliminary data.</text>
</comment>
<reference evidence="1 2" key="1">
    <citation type="submission" date="2015-12" db="EMBL/GenBank/DDBJ databases">
        <title>Dictyostelia acquired genes for synthesis and detection of signals that induce cell-type specialization by lateral gene transfer from prokaryotes.</title>
        <authorList>
            <person name="Gloeckner G."/>
            <person name="Schaap P."/>
        </authorList>
    </citation>
    <scope>NUCLEOTIDE SEQUENCE [LARGE SCALE GENOMIC DNA]</scope>
    <source>
        <strain evidence="1 2">TK</strain>
    </source>
</reference>
<dbReference type="Proteomes" id="UP000076078">
    <property type="component" value="Unassembled WGS sequence"/>
</dbReference>
<evidence type="ECO:0000313" key="2">
    <source>
        <dbReference type="Proteomes" id="UP000076078"/>
    </source>
</evidence>
<keyword evidence="2" id="KW-1185">Reference proteome</keyword>
<protein>
    <submittedName>
        <fullName evidence="1">Uncharacterized protein</fullName>
    </submittedName>
</protein>
<dbReference type="InParanoid" id="A0A151Z894"/>